<dbReference type="InterPro" id="IPR010982">
    <property type="entry name" value="Lambda_DNA-bd_dom_sf"/>
</dbReference>
<dbReference type="SUPFAM" id="SSF47413">
    <property type="entry name" value="lambda repressor-like DNA-binding domains"/>
    <property type="match status" value="1"/>
</dbReference>
<dbReference type="eggNOG" id="COG1396">
    <property type="taxonomic scope" value="Bacteria"/>
</dbReference>
<dbReference type="Proteomes" id="UP000198224">
    <property type="component" value="Chromosome I"/>
</dbReference>
<name>A0A1C4WBP6_9ACTN</name>
<dbReference type="GO" id="GO:0003677">
    <property type="term" value="F:DNA binding"/>
    <property type="evidence" value="ECO:0007669"/>
    <property type="project" value="InterPro"/>
</dbReference>
<dbReference type="CDD" id="cd00093">
    <property type="entry name" value="HTH_XRE"/>
    <property type="match status" value="1"/>
</dbReference>
<dbReference type="Pfam" id="PF19054">
    <property type="entry name" value="DUF5753"/>
    <property type="match status" value="1"/>
</dbReference>
<dbReference type="Pfam" id="PF13560">
    <property type="entry name" value="HTH_31"/>
    <property type="match status" value="1"/>
</dbReference>
<proteinExistence type="predicted"/>
<dbReference type="Gene3D" id="1.10.260.40">
    <property type="entry name" value="lambda repressor-like DNA-binding domains"/>
    <property type="match status" value="1"/>
</dbReference>
<accession>A0A1C4WBP6</accession>
<evidence type="ECO:0000313" key="2">
    <source>
        <dbReference type="EMBL" id="SCE93623.1"/>
    </source>
</evidence>
<dbReference type="InterPro" id="IPR001387">
    <property type="entry name" value="Cro/C1-type_HTH"/>
</dbReference>
<evidence type="ECO:0000259" key="1">
    <source>
        <dbReference type="PROSITE" id="PS50943"/>
    </source>
</evidence>
<dbReference type="AlphaFoldDB" id="A0A1C4WBP6"/>
<feature type="domain" description="HTH cro/C1-type" evidence="1">
    <location>
        <begin position="16"/>
        <end position="49"/>
    </location>
</feature>
<dbReference type="EMBL" id="LT607409">
    <property type="protein sequence ID" value="SCE93623.1"/>
    <property type="molecule type" value="Genomic_DNA"/>
</dbReference>
<reference evidence="3" key="1">
    <citation type="submission" date="2016-06" db="EMBL/GenBank/DDBJ databases">
        <authorList>
            <person name="Varghese N."/>
            <person name="Submissions Spin"/>
        </authorList>
    </citation>
    <scope>NUCLEOTIDE SEQUENCE [LARGE SCALE GENOMIC DNA]</scope>
    <source>
        <strain evidence="3">DSM 45160</strain>
    </source>
</reference>
<evidence type="ECO:0000313" key="3">
    <source>
        <dbReference type="Proteomes" id="UP000198224"/>
    </source>
</evidence>
<dbReference type="SMART" id="SM00530">
    <property type="entry name" value="HTH_XRE"/>
    <property type="match status" value="1"/>
</dbReference>
<gene>
    <name evidence="2" type="ORF">GA0070612_2321</name>
</gene>
<protein>
    <submittedName>
        <fullName evidence="2">Helix-turn-helix domain-containing protein</fullName>
    </submittedName>
</protein>
<organism evidence="2 3">
    <name type="scientific">Micromonospora chokoriensis</name>
    <dbReference type="NCBI Taxonomy" id="356851"/>
    <lineage>
        <taxon>Bacteria</taxon>
        <taxon>Bacillati</taxon>
        <taxon>Actinomycetota</taxon>
        <taxon>Actinomycetes</taxon>
        <taxon>Micromonosporales</taxon>
        <taxon>Micromonosporaceae</taxon>
        <taxon>Micromonospora</taxon>
    </lineage>
</organism>
<dbReference type="PROSITE" id="PS50943">
    <property type="entry name" value="HTH_CROC1"/>
    <property type="match status" value="1"/>
</dbReference>
<dbReference type="InterPro" id="IPR043917">
    <property type="entry name" value="DUF5753"/>
</dbReference>
<sequence>MEGDAAPTADMIRAQLRRLRTAAGMSQEDFGRLVHYSGSMVSALELGQRPLDRLFLARADEVLTTGGLLVYLLKLAERDGQPSWFRPWLDAERSARQLRCFQPTLIPGLLQTENYARAVIRCDDLLSDDEVERRVHARLDRQSLLVQPEPPQFVAVVDELVLRRDGEDVQALMAEQITHLIASVERPHISLHVIPAETGLHVGLSGPFNLARGADGGWVGHMEHQIDGLVVDGDHEVATLLARWEMIRNRALSRRQSIDLMKEVVTEWT</sequence>
<keyword evidence="3" id="KW-1185">Reference proteome</keyword>